<evidence type="ECO:0000313" key="6">
    <source>
        <dbReference type="Proteomes" id="UP000280698"/>
    </source>
</evidence>
<protein>
    <submittedName>
        <fullName evidence="5">DNA mismatch repair protein MutS</fullName>
    </submittedName>
</protein>
<dbReference type="RefSeq" id="WP_123242470.1">
    <property type="nucleotide sequence ID" value="NZ_JAAHBY010000063.1"/>
</dbReference>
<evidence type="ECO:0000256" key="3">
    <source>
        <dbReference type="ARBA" id="ARBA00023125"/>
    </source>
</evidence>
<dbReference type="EMBL" id="RJLN01000063">
    <property type="protein sequence ID" value="RNL95825.1"/>
    <property type="molecule type" value="Genomic_DNA"/>
</dbReference>
<keyword evidence="6" id="KW-1185">Reference proteome</keyword>
<keyword evidence="2" id="KW-0067">ATP-binding</keyword>
<dbReference type="InterPro" id="IPR000432">
    <property type="entry name" value="DNA_mismatch_repair_MutS_C"/>
</dbReference>
<keyword evidence="1" id="KW-0547">Nucleotide-binding</keyword>
<evidence type="ECO:0000256" key="1">
    <source>
        <dbReference type="ARBA" id="ARBA00022741"/>
    </source>
</evidence>
<dbReference type="InterPro" id="IPR027417">
    <property type="entry name" value="P-loop_NTPase"/>
</dbReference>
<keyword evidence="3" id="KW-0238">DNA-binding</keyword>
<organism evidence="5 6">
    <name type="scientific">Micromonospora solifontis</name>
    <dbReference type="NCBI Taxonomy" id="2487138"/>
    <lineage>
        <taxon>Bacteria</taxon>
        <taxon>Bacillati</taxon>
        <taxon>Actinomycetota</taxon>
        <taxon>Actinomycetes</taxon>
        <taxon>Micromonosporales</taxon>
        <taxon>Micromonosporaceae</taxon>
        <taxon>Micromonospora</taxon>
    </lineage>
</organism>
<accession>A0ABX9WFK7</accession>
<dbReference type="SUPFAM" id="SSF52540">
    <property type="entry name" value="P-loop containing nucleoside triphosphate hydrolases"/>
    <property type="match status" value="1"/>
</dbReference>
<proteinExistence type="predicted"/>
<dbReference type="PANTHER" id="PTHR11361">
    <property type="entry name" value="DNA MISMATCH REPAIR PROTEIN MUTS FAMILY MEMBER"/>
    <property type="match status" value="1"/>
</dbReference>
<gene>
    <name evidence="5" type="ORF">EFE23_19995</name>
</gene>
<evidence type="ECO:0000259" key="4">
    <source>
        <dbReference type="SMART" id="SM00534"/>
    </source>
</evidence>
<dbReference type="InterPro" id="IPR045076">
    <property type="entry name" value="MutS"/>
</dbReference>
<dbReference type="Gene3D" id="3.40.50.300">
    <property type="entry name" value="P-loop containing nucleotide triphosphate hydrolases"/>
    <property type="match status" value="1"/>
</dbReference>
<dbReference type="PANTHER" id="PTHR11361:SF34">
    <property type="entry name" value="DNA MISMATCH REPAIR PROTEIN MSH1, MITOCHONDRIAL"/>
    <property type="match status" value="1"/>
</dbReference>
<evidence type="ECO:0000256" key="2">
    <source>
        <dbReference type="ARBA" id="ARBA00022840"/>
    </source>
</evidence>
<dbReference type="Proteomes" id="UP000280698">
    <property type="component" value="Unassembled WGS sequence"/>
</dbReference>
<reference evidence="5 6" key="1">
    <citation type="submission" date="2018-11" db="EMBL/GenBank/DDBJ databases">
        <title>Micromonospora sp. PPF5-17, a new actinomycetes isolated from a hot spring soil.</title>
        <authorList>
            <person name="Thawai C."/>
        </authorList>
    </citation>
    <scope>NUCLEOTIDE SEQUENCE [LARGE SCALE GENOMIC DNA]</scope>
    <source>
        <strain evidence="5 6">PPF5-17</strain>
    </source>
</reference>
<dbReference type="Pfam" id="PF00488">
    <property type="entry name" value="MutS_V"/>
    <property type="match status" value="1"/>
</dbReference>
<feature type="domain" description="DNA mismatch repair proteins mutS family" evidence="4">
    <location>
        <begin position="322"/>
        <end position="502"/>
    </location>
</feature>
<name>A0ABX9WFK7_9ACTN</name>
<evidence type="ECO:0000313" key="5">
    <source>
        <dbReference type="EMBL" id="RNL95825.1"/>
    </source>
</evidence>
<sequence length="503" mass="54660">MKVALMHRKPEFEPAPLPPTADHVIRDLHLPVLFEAMSRGDTVVAETVPPAVLSGLTEIEDITYRQEVLADCLRHPDVIRGLYAVASEAVEGRRRDVLGYLHPTPHLVLHDAVRAVADFVTKLRQVRRLADRHAHTFRSDGFTAFFARLADELDDDYLDRIEAYTRELDFPRGVLLDARLGAGARGVDLVLRRSGEQPGWWERLTGGGPETYTWRLPERDEAGAQALGDLRDRGIAAAATALAESADHIRGFFTALRTELAFYVGCLNLYEDLRAKGEPVCWPTPLPTGGPGLVAEGLYDPALSLRLGDGRAVGNDIDAAGAGLVVITGANQGGKSTLLRGLGVAWLMAGCGMFAPARSLRIAVGTGVFTHFRREEDAGMDSGKLDEELTRMAQIAAQLREGGVVLLNESFAATNEREGAEIGQQIIRALVDRGVQVVCVTHLYELAHGLAQDPPGRALFLRAERRDDGRRTFVLRPGAPEPTSHGVDLYRRIFGAAPGAATS</sequence>
<comment type="caution">
    <text evidence="5">The sequence shown here is derived from an EMBL/GenBank/DDBJ whole genome shotgun (WGS) entry which is preliminary data.</text>
</comment>
<dbReference type="SMART" id="SM00534">
    <property type="entry name" value="MUTSac"/>
    <property type="match status" value="1"/>
</dbReference>